<name>A0A077M0K0_9MICO</name>
<proteinExistence type="predicted"/>
<evidence type="ECO:0000313" key="3">
    <source>
        <dbReference type="Proteomes" id="UP000035721"/>
    </source>
</evidence>
<gene>
    <name evidence="2" type="ORF">BN12_2180002</name>
</gene>
<dbReference type="InterPro" id="IPR011629">
    <property type="entry name" value="CobW-like_C"/>
</dbReference>
<dbReference type="SUPFAM" id="SSF90002">
    <property type="entry name" value="Hypothetical protein YjiA, C-terminal domain"/>
    <property type="match status" value="1"/>
</dbReference>
<protein>
    <submittedName>
        <fullName evidence="2">Cobalamin synthesis CobW domain protein</fullName>
    </submittedName>
</protein>
<dbReference type="Proteomes" id="UP000035721">
    <property type="component" value="Unassembled WGS sequence"/>
</dbReference>
<feature type="domain" description="CobW C-terminal" evidence="1">
    <location>
        <begin position="242"/>
        <end position="337"/>
    </location>
</feature>
<dbReference type="SMART" id="SM00833">
    <property type="entry name" value="CobW_C"/>
    <property type="match status" value="1"/>
</dbReference>
<organism evidence="2 3">
    <name type="scientific">Nostocoides japonicum T1-X7</name>
    <dbReference type="NCBI Taxonomy" id="1194083"/>
    <lineage>
        <taxon>Bacteria</taxon>
        <taxon>Bacillati</taxon>
        <taxon>Actinomycetota</taxon>
        <taxon>Actinomycetes</taxon>
        <taxon>Micrococcales</taxon>
        <taxon>Intrasporangiaceae</taxon>
        <taxon>Nostocoides</taxon>
    </lineage>
</organism>
<dbReference type="InterPro" id="IPR051927">
    <property type="entry name" value="Zn_Chap_cDPG_Synth"/>
</dbReference>
<reference evidence="2 3" key="1">
    <citation type="journal article" date="2013" name="ISME J.">
        <title>A metabolic model for members of the genus Tetrasphaera involved in enhanced biological phosphorus removal.</title>
        <authorList>
            <person name="Kristiansen R."/>
            <person name="Nguyen H.T.T."/>
            <person name="Saunders A.M."/>
            <person name="Nielsen J.L."/>
            <person name="Wimmer R."/>
            <person name="Le V.Q."/>
            <person name="McIlroy S.J."/>
            <person name="Petrovski S."/>
            <person name="Seviour R.J."/>
            <person name="Calteau A."/>
            <person name="Nielsen K.L."/>
            <person name="Nielsen P.H."/>
        </authorList>
    </citation>
    <scope>NUCLEOTIDE SEQUENCE [LARGE SCALE GENOMIC DNA]</scope>
    <source>
        <strain evidence="2 3">T1-X7</strain>
    </source>
</reference>
<dbReference type="Gene3D" id="3.40.50.300">
    <property type="entry name" value="P-loop containing nucleotide triphosphate hydrolases"/>
    <property type="match status" value="1"/>
</dbReference>
<dbReference type="RefSeq" id="WP_048554651.1">
    <property type="nucleotide sequence ID" value="NZ_HF570958.1"/>
</dbReference>
<sequence>MEPSHPRSGLPVVLVTGVDDAAMAAATIGLQWDLPHAVVVSHRIDVEAQRLHRTVSDVSGLLEEEAVDLEHACVSCAIREDIVPTLRRLAGLERWSAVVARLPLSAEASQVCRVLEGEPRPDLRIAAVVAALDGATLAETLTGGLLLAEVGRHCAREDRRGLAEAACGLVEYADVVTVHEDADAAAVDLVRALARPDCIVLPEGAGLDARRVVAGLHAHHATEAWVAETRTAPLPPLPSPTVWRLDLRSDRPFHPERLHAGLSTLGGGPHRSRGCFWLPSRPGQVCAWDGAGGQVSIGTVGRWAQRTPRTRLVVTGLCATVPAAERERIVTAFLLALATEAELRDPPAAWHTRGDGFEPWLGMTAA</sequence>
<dbReference type="OrthoDB" id="9808822at2"/>
<dbReference type="STRING" id="1194083.BN12_2180002"/>
<evidence type="ECO:0000313" key="2">
    <source>
        <dbReference type="EMBL" id="CCH77714.1"/>
    </source>
</evidence>
<dbReference type="PANTHER" id="PTHR43603:SF1">
    <property type="entry name" value="ZINC-REGULATED GTPASE METALLOPROTEIN ACTIVATOR 1"/>
    <property type="match status" value="1"/>
</dbReference>
<dbReference type="EMBL" id="CAJB01000133">
    <property type="protein sequence ID" value="CCH77714.1"/>
    <property type="molecule type" value="Genomic_DNA"/>
</dbReference>
<accession>A0A077M0K0</accession>
<dbReference type="Pfam" id="PF07683">
    <property type="entry name" value="CobW_C"/>
    <property type="match status" value="1"/>
</dbReference>
<comment type="caution">
    <text evidence="2">The sequence shown here is derived from an EMBL/GenBank/DDBJ whole genome shotgun (WGS) entry which is preliminary data.</text>
</comment>
<dbReference type="PANTHER" id="PTHR43603">
    <property type="entry name" value="COBW DOMAIN-CONTAINING PROTEIN DDB_G0274527"/>
    <property type="match status" value="1"/>
</dbReference>
<keyword evidence="3" id="KW-1185">Reference proteome</keyword>
<dbReference type="InterPro" id="IPR027417">
    <property type="entry name" value="P-loop_NTPase"/>
</dbReference>
<evidence type="ECO:0000259" key="1">
    <source>
        <dbReference type="SMART" id="SM00833"/>
    </source>
</evidence>
<dbReference type="AlphaFoldDB" id="A0A077M0K0"/>